<dbReference type="SUPFAM" id="SSF51905">
    <property type="entry name" value="FAD/NAD(P)-binding domain"/>
    <property type="match status" value="1"/>
</dbReference>
<comment type="caution">
    <text evidence="8">The sequence shown here is derived from an EMBL/GenBank/DDBJ whole genome shotgun (WGS) entry which is preliminary data.</text>
</comment>
<dbReference type="GO" id="GO:0050031">
    <property type="term" value="F:L-pipecolate oxidase activity"/>
    <property type="evidence" value="ECO:0007669"/>
    <property type="project" value="TreeGrafter"/>
</dbReference>
<dbReference type="InterPro" id="IPR036188">
    <property type="entry name" value="FAD/NAD-bd_sf"/>
</dbReference>
<evidence type="ECO:0000256" key="5">
    <source>
        <dbReference type="ARBA" id="ARBA00023002"/>
    </source>
</evidence>
<proteinExistence type="inferred from homology"/>
<evidence type="ECO:0000256" key="6">
    <source>
        <dbReference type="SAM" id="Phobius"/>
    </source>
</evidence>
<protein>
    <recommendedName>
        <fullName evidence="7">FAD dependent oxidoreductase domain-containing protein</fullName>
    </recommendedName>
</protein>
<dbReference type="GO" id="GO:0050660">
    <property type="term" value="F:flavin adenine dinucleotide binding"/>
    <property type="evidence" value="ECO:0007669"/>
    <property type="project" value="InterPro"/>
</dbReference>
<keyword evidence="5" id="KW-0560">Oxidoreductase</keyword>
<evidence type="ECO:0000313" key="8">
    <source>
        <dbReference type="EMBL" id="PHH62520.1"/>
    </source>
</evidence>
<evidence type="ECO:0000256" key="3">
    <source>
        <dbReference type="ARBA" id="ARBA00022630"/>
    </source>
</evidence>
<accession>A0A2C5Y513</accession>
<dbReference type="EMBL" id="NJET01000070">
    <property type="protein sequence ID" value="PHH62520.1"/>
    <property type="molecule type" value="Genomic_DNA"/>
</dbReference>
<comment type="cofactor">
    <cofactor evidence="1">
        <name>FAD</name>
        <dbReference type="ChEBI" id="CHEBI:57692"/>
    </cofactor>
</comment>
<reference evidence="8 9" key="1">
    <citation type="submission" date="2017-06" db="EMBL/GenBank/DDBJ databases">
        <title>Ant-infecting Ophiocordyceps genomes reveal a high diversity of potential behavioral manipulation genes and a possible major role for enterotoxins.</title>
        <authorList>
            <person name="De Bekker C."/>
            <person name="Evans H.C."/>
            <person name="Brachmann A."/>
            <person name="Hughes D.P."/>
        </authorList>
    </citation>
    <scope>NUCLEOTIDE SEQUENCE [LARGE SCALE GENOMIC DNA]</scope>
    <source>
        <strain evidence="8 9">Map64</strain>
    </source>
</reference>
<evidence type="ECO:0000259" key="7">
    <source>
        <dbReference type="Pfam" id="PF01266"/>
    </source>
</evidence>
<name>A0A2C5Y513_9HYPO</name>
<dbReference type="Gene3D" id="3.50.50.60">
    <property type="entry name" value="FAD/NAD(P)-binding domain"/>
    <property type="match status" value="1"/>
</dbReference>
<keyword evidence="6" id="KW-1133">Transmembrane helix</keyword>
<comment type="similarity">
    <text evidence="2">Belongs to the MSOX/MTOX family.</text>
</comment>
<keyword evidence="4" id="KW-0274">FAD</keyword>
<evidence type="ECO:0000313" key="9">
    <source>
        <dbReference type="Proteomes" id="UP000226192"/>
    </source>
</evidence>
<feature type="transmembrane region" description="Helical" evidence="6">
    <location>
        <begin position="6"/>
        <end position="24"/>
    </location>
</feature>
<dbReference type="InterPro" id="IPR006076">
    <property type="entry name" value="FAD-dep_OxRdtase"/>
</dbReference>
<dbReference type="OrthoDB" id="2219495at2759"/>
<evidence type="ECO:0000256" key="2">
    <source>
        <dbReference type="ARBA" id="ARBA00010989"/>
    </source>
</evidence>
<dbReference type="PANTHER" id="PTHR10961">
    <property type="entry name" value="PEROXISOMAL SARCOSINE OXIDASE"/>
    <property type="match status" value="1"/>
</dbReference>
<feature type="domain" description="FAD dependent oxidoreductase" evidence="7">
    <location>
        <begin position="8"/>
        <end position="402"/>
    </location>
</feature>
<dbReference type="Proteomes" id="UP000226192">
    <property type="component" value="Unassembled WGS sequence"/>
</dbReference>
<keyword evidence="6" id="KW-0812">Transmembrane</keyword>
<dbReference type="GO" id="GO:0004657">
    <property type="term" value="F:proline dehydrogenase activity"/>
    <property type="evidence" value="ECO:0007669"/>
    <property type="project" value="TreeGrafter"/>
</dbReference>
<dbReference type="GO" id="GO:0008115">
    <property type="term" value="F:sarcosine oxidase activity"/>
    <property type="evidence" value="ECO:0007669"/>
    <property type="project" value="TreeGrafter"/>
</dbReference>
<evidence type="ECO:0000256" key="1">
    <source>
        <dbReference type="ARBA" id="ARBA00001974"/>
    </source>
</evidence>
<sequence>MEQTPWSILVVGSGVFGLSTAWALTKRARFSMTTITVVDDGRGQFPAADAASVDTSRIVRGDYADAQYTMLASLAQREWRKKGEDDLGGQGRYAESGLVLMAQQQDGNKACMAYVEESWRNVAEYAAQNGYADDTVQLLESREALNQSLGISGHAGDWGYLNKLSGWADAAKAMDWLYKRVEATGRVRFVDAKVQQLETKGERVVGARLANGHVMLADLVLVAAGAWSGSLVDLRGRVEATGQLLSYVDIAEQELEVLSKQPIVLQLSQGLFIIPPRERVLKVGLHGYGYANPQLICTALPLSPSAARVPIVVSCPLTSRDGKLERLPDQDDAVMRAALRDLLPVSGIQDRPWREVRICWYADTTDADWLVDWHPGWKGLFVATGDSGHAFKFLPVLGDKVVDCILGQGGELGHMWRWKDDAQVQAVTAQGRGEYCRLVASKDGSRGGEQPESFLSEALFLNKPPMSRK</sequence>
<organism evidence="8 9">
    <name type="scientific">Ophiocordyceps australis</name>
    <dbReference type="NCBI Taxonomy" id="1399860"/>
    <lineage>
        <taxon>Eukaryota</taxon>
        <taxon>Fungi</taxon>
        <taxon>Dikarya</taxon>
        <taxon>Ascomycota</taxon>
        <taxon>Pezizomycotina</taxon>
        <taxon>Sordariomycetes</taxon>
        <taxon>Hypocreomycetidae</taxon>
        <taxon>Hypocreales</taxon>
        <taxon>Ophiocordycipitaceae</taxon>
        <taxon>Ophiocordyceps</taxon>
    </lineage>
</organism>
<dbReference type="PANTHER" id="PTHR10961:SF46">
    <property type="entry name" value="PEROXISOMAL SARCOSINE OXIDASE"/>
    <property type="match status" value="1"/>
</dbReference>
<dbReference type="InterPro" id="IPR045170">
    <property type="entry name" value="MTOX"/>
</dbReference>
<keyword evidence="9" id="KW-1185">Reference proteome</keyword>
<dbReference type="AlphaFoldDB" id="A0A2C5Y513"/>
<evidence type="ECO:0000256" key="4">
    <source>
        <dbReference type="ARBA" id="ARBA00022827"/>
    </source>
</evidence>
<gene>
    <name evidence="8" type="ORF">CDD81_7093</name>
</gene>
<dbReference type="STRING" id="1399860.A0A2C5Y513"/>
<dbReference type="Gene3D" id="3.30.9.10">
    <property type="entry name" value="D-Amino Acid Oxidase, subunit A, domain 2"/>
    <property type="match status" value="1"/>
</dbReference>
<keyword evidence="6" id="KW-0472">Membrane</keyword>
<dbReference type="Pfam" id="PF01266">
    <property type="entry name" value="DAO"/>
    <property type="match status" value="1"/>
</dbReference>
<keyword evidence="3" id="KW-0285">Flavoprotein</keyword>